<feature type="transmembrane region" description="Helical" evidence="7">
    <location>
        <begin position="329"/>
        <end position="352"/>
    </location>
</feature>
<dbReference type="RefSeq" id="WP_242940927.1">
    <property type="nucleotide sequence ID" value="NZ_FOJI01000001.1"/>
</dbReference>
<dbReference type="STRING" id="99656.SAMN05421659_101216"/>
<dbReference type="GO" id="GO:0022857">
    <property type="term" value="F:transmembrane transporter activity"/>
    <property type="evidence" value="ECO:0007669"/>
    <property type="project" value="InterPro"/>
</dbReference>
<dbReference type="PANTHER" id="PTHR43266:SF2">
    <property type="entry name" value="MAJOR FACILITATOR SUPERFAMILY (MFS) PROFILE DOMAIN-CONTAINING PROTEIN"/>
    <property type="match status" value="1"/>
</dbReference>
<organism evidence="9 10">
    <name type="scientific">[Clostridium] fimetarium</name>
    <dbReference type="NCBI Taxonomy" id="99656"/>
    <lineage>
        <taxon>Bacteria</taxon>
        <taxon>Bacillati</taxon>
        <taxon>Bacillota</taxon>
        <taxon>Clostridia</taxon>
        <taxon>Lachnospirales</taxon>
        <taxon>Lachnospiraceae</taxon>
    </lineage>
</organism>
<sequence length="474" mass="50785">MNQRGGIQNMEIQNRDLQNIEIKDRNKSMKKFTILVVGQLISSVGSGLTDFGLAIYVLALTGSVTATCIVSICAFLPSILLAPVGGVLADHYDRRAMMILGELFSGLGLFICLASVMSAKPSLVVICIGVGVSSLFMALMEPAFKATITDLLSEEDFAKAGGMVQIANNAKLLIAPAIAGLLLQITSVSTLIFIDILTFFTTVFVIVVVKKGMVTKRREGAGLSIHLEMKEGIAAIRGKSGIVAMIIIMTIVVFCLGFVQILCKPLILAFAGKTQLGILASVCAFGMMAGSIVISCLKNTKSYRKMLSLGLIGCGIFFSLMGVKQNLFLITLFGFMMFVFMPAIQIGAEVLIRKNLPNEVQGRAFGMISFITQMGYIFAYILAGILSDYVFEPFMSGNSMLAIQIGKVIGSGEGRGIALLILIAGMALAIVGVIVFKLKSVNMLESLTTLESETIKETEGIKNETFVEACKEGF</sequence>
<dbReference type="Proteomes" id="UP000199701">
    <property type="component" value="Unassembled WGS sequence"/>
</dbReference>
<dbReference type="InterPro" id="IPR010290">
    <property type="entry name" value="TM_effector"/>
</dbReference>
<keyword evidence="10" id="KW-1185">Reference proteome</keyword>
<dbReference type="InterPro" id="IPR020846">
    <property type="entry name" value="MFS_dom"/>
</dbReference>
<dbReference type="EMBL" id="FOJI01000001">
    <property type="protein sequence ID" value="SEV83669.1"/>
    <property type="molecule type" value="Genomic_DNA"/>
</dbReference>
<feature type="transmembrane region" description="Helical" evidence="7">
    <location>
        <begin position="242"/>
        <end position="262"/>
    </location>
</feature>
<dbReference type="PROSITE" id="PS50850">
    <property type="entry name" value="MFS"/>
    <property type="match status" value="1"/>
</dbReference>
<feature type="transmembrane region" description="Helical" evidence="7">
    <location>
        <begin position="165"/>
        <end position="185"/>
    </location>
</feature>
<keyword evidence="2" id="KW-0813">Transport</keyword>
<dbReference type="CDD" id="cd06173">
    <property type="entry name" value="MFS_MefA_like"/>
    <property type="match status" value="1"/>
</dbReference>
<dbReference type="SUPFAM" id="SSF103473">
    <property type="entry name" value="MFS general substrate transporter"/>
    <property type="match status" value="1"/>
</dbReference>
<evidence type="ECO:0000313" key="9">
    <source>
        <dbReference type="EMBL" id="SEV83669.1"/>
    </source>
</evidence>
<dbReference type="PANTHER" id="PTHR43266">
    <property type="entry name" value="MACROLIDE-EFFLUX PROTEIN"/>
    <property type="match status" value="1"/>
</dbReference>
<keyword evidence="5 7" id="KW-1133">Transmembrane helix</keyword>
<dbReference type="AlphaFoldDB" id="A0A1I0M5W3"/>
<dbReference type="Gene3D" id="1.20.1250.20">
    <property type="entry name" value="MFS general substrate transporter like domains"/>
    <property type="match status" value="1"/>
</dbReference>
<feature type="transmembrane region" description="Helical" evidence="7">
    <location>
        <begin position="274"/>
        <end position="294"/>
    </location>
</feature>
<feature type="transmembrane region" description="Helical" evidence="7">
    <location>
        <begin position="96"/>
        <end position="117"/>
    </location>
</feature>
<evidence type="ECO:0000313" key="10">
    <source>
        <dbReference type="Proteomes" id="UP000199701"/>
    </source>
</evidence>
<keyword evidence="6 7" id="KW-0472">Membrane</keyword>
<gene>
    <name evidence="9" type="ORF">SAMN05421659_101216</name>
</gene>
<protein>
    <submittedName>
        <fullName evidence="9">Transmembrane secretion effector</fullName>
    </submittedName>
</protein>
<feature type="transmembrane region" description="Helical" evidence="7">
    <location>
        <begin position="306"/>
        <end position="323"/>
    </location>
</feature>
<comment type="subcellular location">
    <subcellularLocation>
        <location evidence="1">Cell membrane</location>
        <topology evidence="1">Multi-pass membrane protein</topology>
    </subcellularLocation>
</comment>
<feature type="transmembrane region" description="Helical" evidence="7">
    <location>
        <begin position="32"/>
        <end position="58"/>
    </location>
</feature>
<evidence type="ECO:0000256" key="5">
    <source>
        <dbReference type="ARBA" id="ARBA00022989"/>
    </source>
</evidence>
<feature type="transmembrane region" description="Helical" evidence="7">
    <location>
        <begin position="417"/>
        <end position="436"/>
    </location>
</feature>
<keyword evidence="3" id="KW-1003">Cell membrane</keyword>
<feature type="transmembrane region" description="Helical" evidence="7">
    <location>
        <begin position="191"/>
        <end position="209"/>
    </location>
</feature>
<evidence type="ECO:0000256" key="1">
    <source>
        <dbReference type="ARBA" id="ARBA00004651"/>
    </source>
</evidence>
<evidence type="ECO:0000256" key="2">
    <source>
        <dbReference type="ARBA" id="ARBA00022448"/>
    </source>
</evidence>
<evidence type="ECO:0000256" key="3">
    <source>
        <dbReference type="ARBA" id="ARBA00022475"/>
    </source>
</evidence>
<dbReference type="GO" id="GO:0005886">
    <property type="term" value="C:plasma membrane"/>
    <property type="evidence" value="ECO:0007669"/>
    <property type="project" value="UniProtKB-SubCell"/>
</dbReference>
<evidence type="ECO:0000259" key="8">
    <source>
        <dbReference type="PROSITE" id="PS50850"/>
    </source>
</evidence>
<dbReference type="InterPro" id="IPR036259">
    <property type="entry name" value="MFS_trans_sf"/>
</dbReference>
<feature type="transmembrane region" description="Helical" evidence="7">
    <location>
        <begin position="64"/>
        <end position="89"/>
    </location>
</feature>
<feature type="domain" description="Major facilitator superfamily (MFS) profile" evidence="8">
    <location>
        <begin position="31"/>
        <end position="441"/>
    </location>
</feature>
<feature type="transmembrane region" description="Helical" evidence="7">
    <location>
        <begin position="123"/>
        <end position="144"/>
    </location>
</feature>
<accession>A0A1I0M5W3</accession>
<name>A0A1I0M5W3_9FIRM</name>
<proteinExistence type="predicted"/>
<dbReference type="Pfam" id="PF05977">
    <property type="entry name" value="MFS_3"/>
    <property type="match status" value="1"/>
</dbReference>
<evidence type="ECO:0000256" key="7">
    <source>
        <dbReference type="SAM" id="Phobius"/>
    </source>
</evidence>
<keyword evidence="4 7" id="KW-0812">Transmembrane</keyword>
<feature type="transmembrane region" description="Helical" evidence="7">
    <location>
        <begin position="364"/>
        <end position="386"/>
    </location>
</feature>
<evidence type="ECO:0000256" key="6">
    <source>
        <dbReference type="ARBA" id="ARBA00023136"/>
    </source>
</evidence>
<evidence type="ECO:0000256" key="4">
    <source>
        <dbReference type="ARBA" id="ARBA00022692"/>
    </source>
</evidence>
<reference evidence="9 10" key="1">
    <citation type="submission" date="2016-10" db="EMBL/GenBank/DDBJ databases">
        <authorList>
            <person name="de Groot N.N."/>
        </authorList>
    </citation>
    <scope>NUCLEOTIDE SEQUENCE [LARGE SCALE GENOMIC DNA]</scope>
    <source>
        <strain evidence="9 10">DSM 9179</strain>
    </source>
</reference>